<evidence type="ECO:0000256" key="9">
    <source>
        <dbReference type="ARBA" id="ARBA00075356"/>
    </source>
</evidence>
<organism evidence="12 13">
    <name type="scientific">Zarconia navalis LEGE 11467</name>
    <dbReference type="NCBI Taxonomy" id="1828826"/>
    <lineage>
        <taxon>Bacteria</taxon>
        <taxon>Bacillati</taxon>
        <taxon>Cyanobacteriota</taxon>
        <taxon>Cyanophyceae</taxon>
        <taxon>Oscillatoriophycideae</taxon>
        <taxon>Oscillatoriales</taxon>
        <taxon>Oscillatoriales incertae sedis</taxon>
        <taxon>Zarconia</taxon>
        <taxon>Zarconia navalis</taxon>
    </lineage>
</organism>
<dbReference type="GO" id="GO:0005829">
    <property type="term" value="C:cytosol"/>
    <property type="evidence" value="ECO:0007669"/>
    <property type="project" value="TreeGrafter"/>
</dbReference>
<dbReference type="InterPro" id="IPR029149">
    <property type="entry name" value="Creatin/AminoP/Spt16_N"/>
</dbReference>
<dbReference type="RefSeq" id="WP_264319484.1">
    <property type="nucleotide sequence ID" value="NZ_JADEXN010000002.1"/>
</dbReference>
<dbReference type="FunFam" id="3.90.230.10:FF:000002">
    <property type="entry name" value="Xaa-Pro aminopeptidase 3"/>
    <property type="match status" value="1"/>
</dbReference>
<dbReference type="Pfam" id="PF05195">
    <property type="entry name" value="AMP_N"/>
    <property type="match status" value="1"/>
</dbReference>
<keyword evidence="7" id="KW-0464">Manganese</keyword>
<evidence type="ECO:0000256" key="3">
    <source>
        <dbReference type="ARBA" id="ARBA00008766"/>
    </source>
</evidence>
<dbReference type="InterPro" id="IPR036005">
    <property type="entry name" value="Creatinase/aminopeptidase-like"/>
</dbReference>
<comment type="catalytic activity">
    <reaction evidence="1">
        <text>Release of any N-terminal amino acid, including proline, that is linked to proline, even from a dipeptide or tripeptide.</text>
        <dbReference type="EC" id="3.4.11.9"/>
    </reaction>
</comment>
<dbReference type="InterPro" id="IPR052433">
    <property type="entry name" value="X-Pro_dipept-like"/>
</dbReference>
<evidence type="ECO:0000256" key="5">
    <source>
        <dbReference type="ARBA" id="ARBA00022723"/>
    </source>
</evidence>
<evidence type="ECO:0000256" key="2">
    <source>
        <dbReference type="ARBA" id="ARBA00001936"/>
    </source>
</evidence>
<keyword evidence="13" id="KW-1185">Reference proteome</keyword>
<dbReference type="GO" id="GO:0030145">
    <property type="term" value="F:manganese ion binding"/>
    <property type="evidence" value="ECO:0007669"/>
    <property type="project" value="InterPro"/>
</dbReference>
<dbReference type="SUPFAM" id="SSF55920">
    <property type="entry name" value="Creatinase/aminopeptidase"/>
    <property type="match status" value="1"/>
</dbReference>
<comment type="cofactor">
    <cofactor evidence="2">
        <name>Mn(2+)</name>
        <dbReference type="ChEBI" id="CHEBI:29035"/>
    </cofactor>
</comment>
<feature type="domain" description="Aminopeptidase P N-terminal" evidence="11">
    <location>
        <begin position="1"/>
        <end position="133"/>
    </location>
</feature>
<evidence type="ECO:0000313" key="12">
    <source>
        <dbReference type="EMBL" id="MBE9039221.1"/>
    </source>
</evidence>
<dbReference type="InterPro" id="IPR007865">
    <property type="entry name" value="Aminopep_P_N"/>
</dbReference>
<evidence type="ECO:0000256" key="10">
    <source>
        <dbReference type="ARBA" id="ARBA00081411"/>
    </source>
</evidence>
<evidence type="ECO:0000256" key="7">
    <source>
        <dbReference type="ARBA" id="ARBA00023211"/>
    </source>
</evidence>
<evidence type="ECO:0000256" key="8">
    <source>
        <dbReference type="ARBA" id="ARBA00069363"/>
    </source>
</evidence>
<dbReference type="CDD" id="cd01087">
    <property type="entry name" value="Prolidase"/>
    <property type="match status" value="1"/>
</dbReference>
<dbReference type="Gene3D" id="3.90.230.10">
    <property type="entry name" value="Creatinase/methionine aminopeptidase superfamily"/>
    <property type="match status" value="1"/>
</dbReference>
<keyword evidence="6" id="KW-0378">Hydrolase</keyword>
<gene>
    <name evidence="12" type="ORF">IQ235_00225</name>
</gene>
<evidence type="ECO:0000259" key="11">
    <source>
        <dbReference type="SMART" id="SM01011"/>
    </source>
</evidence>
<evidence type="ECO:0000256" key="4">
    <source>
        <dbReference type="ARBA" id="ARBA00012574"/>
    </source>
</evidence>
<dbReference type="InterPro" id="IPR000994">
    <property type="entry name" value="Pept_M24"/>
</dbReference>
<dbReference type="Pfam" id="PF00557">
    <property type="entry name" value="Peptidase_M24"/>
    <property type="match status" value="1"/>
</dbReference>
<evidence type="ECO:0000256" key="6">
    <source>
        <dbReference type="ARBA" id="ARBA00022801"/>
    </source>
</evidence>
<dbReference type="PANTHER" id="PTHR43226">
    <property type="entry name" value="XAA-PRO AMINOPEPTIDASE 3"/>
    <property type="match status" value="1"/>
</dbReference>
<evidence type="ECO:0000313" key="13">
    <source>
        <dbReference type="Proteomes" id="UP000621799"/>
    </source>
</evidence>
<dbReference type="GO" id="GO:0070006">
    <property type="term" value="F:metalloaminopeptidase activity"/>
    <property type="evidence" value="ECO:0007669"/>
    <property type="project" value="InterPro"/>
</dbReference>
<dbReference type="SMART" id="SM01011">
    <property type="entry name" value="AMP_N"/>
    <property type="match status" value="1"/>
</dbReference>
<dbReference type="PANTHER" id="PTHR43226:SF4">
    <property type="entry name" value="XAA-PRO AMINOPEPTIDASE 3"/>
    <property type="match status" value="1"/>
</dbReference>
<keyword evidence="12" id="KW-0645">Protease</keyword>
<keyword evidence="12" id="KW-0031">Aminopeptidase</keyword>
<name>A0A928Z7X2_9CYAN</name>
<dbReference type="AlphaFoldDB" id="A0A928Z7X2"/>
<comment type="similarity">
    <text evidence="3">Belongs to the peptidase M24B family.</text>
</comment>
<accession>A0A928Z7X2</accession>
<keyword evidence="5" id="KW-0479">Metal-binding</keyword>
<dbReference type="Proteomes" id="UP000621799">
    <property type="component" value="Unassembled WGS sequence"/>
</dbReference>
<sequence length="437" mass="49758">MQSEYRQRRQQVMTKIGSGTAIFRSAPMAVMHNDVEYGFRQDSSFFYLTGFNEPNAVAVLAPHHDEHQFILFVQPKDIERETWTGVRAGVEIAKEKYGADVAYPIEELNEKLPQYLENADRIYYHFGRDRSFDGKILQHWQRQVRMVPRRGTGPTAIEDSGILINPMRLVKTPAELTRMRRAAQIAVVAHNRAREFARPGRYEYEVQAEIEYIFAAQGGSPAYPSIVASGENACILHYIENDRQMEDGELLLIDAGCCYQYYNSDITRTFPVGGKFTPQQKIIYEIVLEAQKQALARIQPGLPYNEHHDVAVRVIVEGLMELGLLAGDIEEIIKEEKYKPFYMHKTGHWLGLDVHDVGAYKHGKEAWQTLQPGQILTVEPGIYISGNIKVAEEQPEVDPQWYGIGIRIEDDVLVTQTGQEIITAGVPKSVEEMEDRS</sequence>
<dbReference type="EMBL" id="JADEXN010000002">
    <property type="protein sequence ID" value="MBE9039221.1"/>
    <property type="molecule type" value="Genomic_DNA"/>
</dbReference>
<reference evidence="12" key="1">
    <citation type="submission" date="2020-10" db="EMBL/GenBank/DDBJ databases">
        <authorList>
            <person name="Castelo-Branco R."/>
            <person name="Eusebio N."/>
            <person name="Adriana R."/>
            <person name="Vieira A."/>
            <person name="Brugerolle De Fraissinette N."/>
            <person name="Rezende De Castro R."/>
            <person name="Schneider M.P."/>
            <person name="Vasconcelos V."/>
            <person name="Leao P.N."/>
        </authorList>
    </citation>
    <scope>NUCLEOTIDE SEQUENCE</scope>
    <source>
        <strain evidence="12">LEGE 11467</strain>
    </source>
</reference>
<evidence type="ECO:0000256" key="1">
    <source>
        <dbReference type="ARBA" id="ARBA00001424"/>
    </source>
</evidence>
<dbReference type="Gene3D" id="3.40.350.10">
    <property type="entry name" value="Creatinase/prolidase N-terminal domain"/>
    <property type="match status" value="1"/>
</dbReference>
<protein>
    <recommendedName>
        <fullName evidence="8">Xaa-Pro aminopeptidase</fullName>
        <ecNumber evidence="4">3.4.11.9</ecNumber>
    </recommendedName>
    <alternativeName>
        <fullName evidence="9">Aminopeptidase P II</fullName>
    </alternativeName>
    <alternativeName>
        <fullName evidence="10">X-Pro aminopeptidase</fullName>
    </alternativeName>
</protein>
<dbReference type="SUPFAM" id="SSF53092">
    <property type="entry name" value="Creatinase/prolidase N-terminal domain"/>
    <property type="match status" value="1"/>
</dbReference>
<dbReference type="GO" id="GO:0006508">
    <property type="term" value="P:proteolysis"/>
    <property type="evidence" value="ECO:0007669"/>
    <property type="project" value="TreeGrafter"/>
</dbReference>
<proteinExistence type="inferred from homology"/>
<dbReference type="EC" id="3.4.11.9" evidence="4"/>
<comment type="caution">
    <text evidence="12">The sequence shown here is derived from an EMBL/GenBank/DDBJ whole genome shotgun (WGS) entry which is preliminary data.</text>
</comment>